<evidence type="ECO:0000313" key="2">
    <source>
        <dbReference type="Proteomes" id="UP001195483"/>
    </source>
</evidence>
<reference evidence="1" key="3">
    <citation type="submission" date="2023-05" db="EMBL/GenBank/DDBJ databases">
        <authorList>
            <person name="Smith C.H."/>
        </authorList>
    </citation>
    <scope>NUCLEOTIDE SEQUENCE</scope>
    <source>
        <strain evidence="1">CHS0354</strain>
        <tissue evidence="1">Mantle</tissue>
    </source>
</reference>
<evidence type="ECO:0000313" key="1">
    <source>
        <dbReference type="EMBL" id="KAK3580837.1"/>
    </source>
</evidence>
<reference evidence="1" key="2">
    <citation type="journal article" date="2021" name="Genome Biol. Evol.">
        <title>Developing a high-quality reference genome for a parasitic bivalve with doubly uniparental inheritance (Bivalvia: Unionida).</title>
        <authorList>
            <person name="Smith C.H."/>
        </authorList>
    </citation>
    <scope>NUCLEOTIDE SEQUENCE</scope>
    <source>
        <strain evidence="1">CHS0354</strain>
        <tissue evidence="1">Mantle</tissue>
    </source>
</reference>
<protein>
    <submittedName>
        <fullName evidence="1">Uncharacterized protein</fullName>
    </submittedName>
</protein>
<dbReference type="AlphaFoldDB" id="A0AAE0RWB2"/>
<organism evidence="1 2">
    <name type="scientific">Potamilus streckersoni</name>
    <dbReference type="NCBI Taxonomy" id="2493646"/>
    <lineage>
        <taxon>Eukaryota</taxon>
        <taxon>Metazoa</taxon>
        <taxon>Spiralia</taxon>
        <taxon>Lophotrochozoa</taxon>
        <taxon>Mollusca</taxon>
        <taxon>Bivalvia</taxon>
        <taxon>Autobranchia</taxon>
        <taxon>Heteroconchia</taxon>
        <taxon>Palaeoheterodonta</taxon>
        <taxon>Unionida</taxon>
        <taxon>Unionoidea</taxon>
        <taxon>Unionidae</taxon>
        <taxon>Ambleminae</taxon>
        <taxon>Lampsilini</taxon>
        <taxon>Potamilus</taxon>
    </lineage>
</organism>
<reference evidence="1" key="1">
    <citation type="journal article" date="2021" name="Genome Biol. Evol.">
        <title>A High-Quality Reference Genome for a Parasitic Bivalve with Doubly Uniparental Inheritance (Bivalvia: Unionida).</title>
        <authorList>
            <person name="Smith C.H."/>
        </authorList>
    </citation>
    <scope>NUCLEOTIDE SEQUENCE</scope>
    <source>
        <strain evidence="1">CHS0354</strain>
    </source>
</reference>
<dbReference type="EMBL" id="JAEAOA010001939">
    <property type="protein sequence ID" value="KAK3580837.1"/>
    <property type="molecule type" value="Genomic_DNA"/>
</dbReference>
<dbReference type="Proteomes" id="UP001195483">
    <property type="component" value="Unassembled WGS sequence"/>
</dbReference>
<keyword evidence="2" id="KW-1185">Reference proteome</keyword>
<proteinExistence type="predicted"/>
<gene>
    <name evidence="1" type="ORF">CHS0354_032892</name>
</gene>
<accession>A0AAE0RWB2</accession>
<name>A0AAE0RWB2_9BIVA</name>
<sequence>MNVIKLLSCPPKKFSVLHDDEVSFVHLTFSARVQRYIISCTNGFYRSRKGFKRNVDLLTKGANVCNHLMELKNLPQYWMEFSDRLPIDTPDDMQTEAIPDSIDVEINIENQFTTQEILPQEEQLNRTTLLLSLLCDSVQPVFKRFLAHMSEAENTVPDENIAFANIVNMLSTRAPVITLIPHAYLDCLIELLDHITGKKVNNGGDLFFNRKMHEYSPEIRDLIGTTMLGNINENGENCVRQDVVDFIRFLIKQVSDMNVTQAEPAMPQFASYNPQKFERAYYFSESGKKSRSVRKFSIDCERKITLAFDGPPLEHDQCEKYFLKLIFLQQELNFISLVLF</sequence>
<comment type="caution">
    <text evidence="1">The sequence shown here is derived from an EMBL/GenBank/DDBJ whole genome shotgun (WGS) entry which is preliminary data.</text>
</comment>